<evidence type="ECO:0008006" key="4">
    <source>
        <dbReference type="Google" id="ProtNLM"/>
    </source>
</evidence>
<protein>
    <recommendedName>
        <fullName evidence="4">Cell division control protein 14</fullName>
    </recommendedName>
</protein>
<dbReference type="Proteomes" id="UP000716446">
    <property type="component" value="Unassembled WGS sequence"/>
</dbReference>
<gene>
    <name evidence="2" type="ORF">AWRI4619_LOCUS9614</name>
</gene>
<proteinExistence type="predicted"/>
<dbReference type="Pfam" id="PF08045">
    <property type="entry name" value="CDC14"/>
    <property type="match status" value="1"/>
</dbReference>
<keyword evidence="3" id="KW-1185">Reference proteome</keyword>
<reference evidence="2" key="1">
    <citation type="submission" date="2020-06" db="EMBL/GenBank/DDBJ databases">
        <authorList>
            <person name="Onetto C."/>
        </authorList>
    </citation>
    <scope>NUCLEOTIDE SEQUENCE</scope>
</reference>
<dbReference type="InterPro" id="IPR016024">
    <property type="entry name" value="ARM-type_fold"/>
</dbReference>
<comment type="caution">
    <text evidence="2">The sequence shown here is derived from an EMBL/GenBank/DDBJ whole genome shotgun (WGS) entry which is preliminary data.</text>
</comment>
<dbReference type="EMBL" id="CAIJEN010000017">
    <property type="protein sequence ID" value="CAD0097107.1"/>
    <property type="molecule type" value="Genomic_DNA"/>
</dbReference>
<evidence type="ECO:0000256" key="1">
    <source>
        <dbReference type="SAM" id="MobiDB-lite"/>
    </source>
</evidence>
<organism evidence="2 3">
    <name type="scientific">Aureobasidium vineae</name>
    <dbReference type="NCBI Taxonomy" id="2773715"/>
    <lineage>
        <taxon>Eukaryota</taxon>
        <taxon>Fungi</taxon>
        <taxon>Dikarya</taxon>
        <taxon>Ascomycota</taxon>
        <taxon>Pezizomycotina</taxon>
        <taxon>Dothideomycetes</taxon>
        <taxon>Dothideomycetidae</taxon>
        <taxon>Dothideales</taxon>
        <taxon>Saccotheciaceae</taxon>
        <taxon>Aureobasidium</taxon>
    </lineage>
</organism>
<dbReference type="PANTHER" id="PTHR34065">
    <property type="entry name" value="CELL DIVISION CONTROL PROTEIN 14"/>
    <property type="match status" value="1"/>
</dbReference>
<feature type="region of interest" description="Disordered" evidence="1">
    <location>
        <begin position="197"/>
        <end position="221"/>
    </location>
</feature>
<evidence type="ECO:0000313" key="3">
    <source>
        <dbReference type="Proteomes" id="UP000716446"/>
    </source>
</evidence>
<dbReference type="AlphaFoldDB" id="A0A9N8K5R2"/>
<dbReference type="SUPFAM" id="SSF48371">
    <property type="entry name" value="ARM repeat"/>
    <property type="match status" value="1"/>
</dbReference>
<sequence length="255" mass="28640">MEALLSLSFDNTSSKDIIKIRKGLRQIEGLLAQICIPPSCLQQKRRPSSTRLSGDTLLPPRQLSSLCQDPAYREFFRLQEGFEWNVASRLMACLETLLGMPNGVLLLHPPSRALFRRESYMDLLLDLLDAANPPVVQSQVLLVLVTALLATPESTRTFEKMDGLLAIASLFKSRSTSREVKLKVVEFLYFYLMPETPSANSSSAGPQRKSSKRRNTNEIAAFSKTTDEKQRLLGQYLSNVNELVQDLKENAPFAF</sequence>
<dbReference type="PANTHER" id="PTHR34065:SF1">
    <property type="entry name" value="CELL DIVISION CONTROL PROTEIN 14"/>
    <property type="match status" value="1"/>
</dbReference>
<evidence type="ECO:0000313" key="2">
    <source>
        <dbReference type="EMBL" id="CAD0097107.1"/>
    </source>
</evidence>
<name>A0A9N8K5R2_9PEZI</name>
<accession>A0A9N8K5R2</accession>
<dbReference type="InterPro" id="IPR012535">
    <property type="entry name" value="Cell_div_Cdc14"/>
</dbReference>